<dbReference type="Proteomes" id="UP000215914">
    <property type="component" value="Chromosome 13"/>
</dbReference>
<reference evidence="2" key="2">
    <citation type="submission" date="2017-02" db="EMBL/GenBank/DDBJ databases">
        <title>Sunflower complete genome.</title>
        <authorList>
            <person name="Langlade N."/>
            <person name="Munos S."/>
        </authorList>
    </citation>
    <scope>NUCLEOTIDE SEQUENCE [LARGE SCALE GENOMIC DNA]</scope>
    <source>
        <tissue evidence="2">Leaves</tissue>
    </source>
</reference>
<dbReference type="Gramene" id="mRNA:HanXRQr2_Chr13g0570591">
    <property type="protein sequence ID" value="CDS:HanXRQr2_Chr13g0570591.1"/>
    <property type="gene ID" value="HanXRQr2_Chr13g0570591"/>
</dbReference>
<organism evidence="2 3">
    <name type="scientific">Helianthus annuus</name>
    <name type="common">Common sunflower</name>
    <dbReference type="NCBI Taxonomy" id="4232"/>
    <lineage>
        <taxon>Eukaryota</taxon>
        <taxon>Viridiplantae</taxon>
        <taxon>Streptophyta</taxon>
        <taxon>Embryophyta</taxon>
        <taxon>Tracheophyta</taxon>
        <taxon>Spermatophyta</taxon>
        <taxon>Magnoliopsida</taxon>
        <taxon>eudicotyledons</taxon>
        <taxon>Gunneridae</taxon>
        <taxon>Pentapetalae</taxon>
        <taxon>asterids</taxon>
        <taxon>campanulids</taxon>
        <taxon>Asterales</taxon>
        <taxon>Asteraceae</taxon>
        <taxon>Asteroideae</taxon>
        <taxon>Heliantheae alliance</taxon>
        <taxon>Heliantheae</taxon>
        <taxon>Helianthus</taxon>
    </lineage>
</organism>
<evidence type="ECO:0000313" key="3">
    <source>
        <dbReference type="Proteomes" id="UP000215914"/>
    </source>
</evidence>
<dbReference type="AlphaFoldDB" id="A0A251SND6"/>
<evidence type="ECO:0000313" key="2">
    <source>
        <dbReference type="EMBL" id="OTG00377.1"/>
    </source>
</evidence>
<dbReference type="EMBL" id="MNCJ02000328">
    <property type="protein sequence ID" value="KAF5771916.1"/>
    <property type="molecule type" value="Genomic_DNA"/>
</dbReference>
<dbReference type="EMBL" id="CM007902">
    <property type="protein sequence ID" value="OTG00377.1"/>
    <property type="molecule type" value="Genomic_DNA"/>
</dbReference>
<evidence type="ECO:0000313" key="1">
    <source>
        <dbReference type="EMBL" id="KAF5771916.1"/>
    </source>
</evidence>
<name>A0A251SND6_HELAN</name>
<accession>A0A251SND6</accession>
<protein>
    <submittedName>
        <fullName evidence="2">Uncharacterized protein</fullName>
    </submittedName>
</protein>
<reference evidence="1" key="3">
    <citation type="submission" date="2020-06" db="EMBL/GenBank/DDBJ databases">
        <title>Helianthus annuus Genome sequencing and assembly Release 2.</title>
        <authorList>
            <person name="Gouzy J."/>
            <person name="Langlade N."/>
            <person name="Munos S."/>
        </authorList>
    </citation>
    <scope>NUCLEOTIDE SEQUENCE</scope>
    <source>
        <tissue evidence="1">Leaves</tissue>
    </source>
</reference>
<sequence length="69" mass="7985">MLVFVKHSWKLDHGPPEMSWPDPLYLGLHPITLIKITFIMKNTWAAEHNILFGPEGMLENNLSPFLPEM</sequence>
<reference evidence="1 3" key="1">
    <citation type="journal article" date="2017" name="Nature">
        <title>The sunflower genome provides insights into oil metabolism, flowering and Asterid evolution.</title>
        <authorList>
            <person name="Badouin H."/>
            <person name="Gouzy J."/>
            <person name="Grassa C.J."/>
            <person name="Murat F."/>
            <person name="Staton S.E."/>
            <person name="Cottret L."/>
            <person name="Lelandais-Briere C."/>
            <person name="Owens G.L."/>
            <person name="Carrere S."/>
            <person name="Mayjonade B."/>
            <person name="Legrand L."/>
            <person name="Gill N."/>
            <person name="Kane N.C."/>
            <person name="Bowers J.E."/>
            <person name="Hubner S."/>
            <person name="Bellec A."/>
            <person name="Berard A."/>
            <person name="Berges H."/>
            <person name="Blanchet N."/>
            <person name="Boniface M.C."/>
            <person name="Brunel D."/>
            <person name="Catrice O."/>
            <person name="Chaidir N."/>
            <person name="Claudel C."/>
            <person name="Donnadieu C."/>
            <person name="Faraut T."/>
            <person name="Fievet G."/>
            <person name="Helmstetter N."/>
            <person name="King M."/>
            <person name="Knapp S.J."/>
            <person name="Lai Z."/>
            <person name="Le Paslier M.C."/>
            <person name="Lippi Y."/>
            <person name="Lorenzon L."/>
            <person name="Mandel J.R."/>
            <person name="Marage G."/>
            <person name="Marchand G."/>
            <person name="Marquand E."/>
            <person name="Bret-Mestries E."/>
            <person name="Morien E."/>
            <person name="Nambeesan S."/>
            <person name="Nguyen T."/>
            <person name="Pegot-Espagnet P."/>
            <person name="Pouilly N."/>
            <person name="Raftis F."/>
            <person name="Sallet E."/>
            <person name="Schiex T."/>
            <person name="Thomas J."/>
            <person name="Vandecasteele C."/>
            <person name="Vares D."/>
            <person name="Vear F."/>
            <person name="Vautrin S."/>
            <person name="Crespi M."/>
            <person name="Mangin B."/>
            <person name="Burke J.M."/>
            <person name="Salse J."/>
            <person name="Munos S."/>
            <person name="Vincourt P."/>
            <person name="Rieseberg L.H."/>
            <person name="Langlade N.B."/>
        </authorList>
    </citation>
    <scope>NUCLEOTIDE SEQUENCE [LARGE SCALE GENOMIC DNA]</scope>
    <source>
        <strain evidence="3">cv. SF193</strain>
        <tissue evidence="1">Leaves</tissue>
    </source>
</reference>
<dbReference type="InParanoid" id="A0A251SND6"/>
<gene>
    <name evidence="2" type="ORF">HannXRQ_Chr13g0390261</name>
    <name evidence="1" type="ORF">HanXRQr2_Chr13g0570591</name>
</gene>
<proteinExistence type="predicted"/>
<keyword evidence="3" id="KW-1185">Reference proteome</keyword>